<evidence type="ECO:0000259" key="7">
    <source>
        <dbReference type="Pfam" id="PF18052"/>
    </source>
</evidence>
<feature type="domain" description="Disease resistance N-terminal" evidence="7">
    <location>
        <begin position="5"/>
        <end position="73"/>
    </location>
</feature>
<comment type="similarity">
    <text evidence="1">Belongs to the disease resistance NB-LRR family.</text>
</comment>
<sequence length="885" mass="100891">MADAVLGYVVQRVGDLLIDEAVFLYKVKDQVEWLKRELRAMECFLKDADTKSKGDESVKNWVRDVREIAHQAEEPRRVLRPRCRAETTAEKELHPNHCVLPPSTLNEFIVLHKFGNEIEAIRAKIDEINGRRSTYGIQDLGGEPRRQIDKTVRERRRVVLHVPDADLVGMDEEKNRILRHLLDGSRKKRSMISIVGMGGLGKTTLAKRVFNEAKARFSLSVWIDVSQQYSAEALLRDILRQVTKLKVKKLEEMTRTECEATVYQTLKAENYLIVMDDVWDKEVWTILSPHLPDAQNRSRVLITSLSVEICGYIYPSLQLRFLTEEESWELLSRKAFPNEEDIGVVCSAPLRDVGKQIARKCGGLPLALVVLGGLLSTKGPSLRAWRRVAETLVWETSKDGRVCLDILALSYEDLPRHLKWCFLYFSSLPEDFEIEVDKLIGLWVAEGFVEQRAGETLEETAEDYLEELVQRCMVMRDVSELRCRIHDVLHDFTVAEAKEVGFLVSHGIGDDGGASQLDSSVRRLSLQGEKAWCWDSQSTPRLRTLLTLGARRKFGKNRTFPFLHLKLLRVVDLGRTRIAKLPEQVGDLIHLRYLGLKNTKITSLPCSVGKLRHLQCLDAEWTEIKTMPRGFWKIEALRQVIVPFPVEPEMLVAGLSNLQVLKEVRAGRWIDSCLGSLTSLRELQIRGIKDCHHPALSSWLLKLPRLKKLGLRGESIPDCLEEATTRIKFWRRPVAPNLTQLTLEYARLSQDSIAALEKLPELTYLYLGAGSYEGNEMICSRGGFPKLESLELFALKKLERWVIEAGAMPRLRSLEISYCRKLAMLPEGLQQMAALKELDLTHMSPEICSRAQKEGEDWPKIQHIPSITIIVISSDVEVVYELISD</sequence>
<keyword evidence="11" id="KW-1185">Reference proteome</keyword>
<dbReference type="Gene3D" id="1.10.10.10">
    <property type="entry name" value="Winged helix-like DNA-binding domain superfamily/Winged helix DNA-binding domain"/>
    <property type="match status" value="1"/>
</dbReference>
<evidence type="ECO:0000256" key="5">
    <source>
        <dbReference type="ARBA" id="ARBA00022821"/>
    </source>
</evidence>
<evidence type="ECO:0000256" key="4">
    <source>
        <dbReference type="ARBA" id="ARBA00022741"/>
    </source>
</evidence>
<gene>
    <name evidence="10" type="ORF">SI7747_UN020995</name>
</gene>
<evidence type="ECO:0000256" key="2">
    <source>
        <dbReference type="ARBA" id="ARBA00022614"/>
    </source>
</evidence>
<accession>A0ABN7EBD8</accession>
<dbReference type="InterPro" id="IPR055414">
    <property type="entry name" value="LRR_R13L4/SHOC2-like"/>
</dbReference>
<dbReference type="PANTHER" id="PTHR23155:SF1185">
    <property type="entry name" value="DISEASE RESISTANCE RPP8-LIKE PROTEIN 3-RELATED"/>
    <property type="match status" value="1"/>
</dbReference>
<keyword evidence="5" id="KW-0611">Plant defense</keyword>
<dbReference type="InterPro" id="IPR041118">
    <property type="entry name" value="Rx_N"/>
</dbReference>
<dbReference type="InterPro" id="IPR044974">
    <property type="entry name" value="Disease_R_plants"/>
</dbReference>
<dbReference type="Pfam" id="PF00931">
    <property type="entry name" value="NB-ARC"/>
    <property type="match status" value="1"/>
</dbReference>
<organism evidence="10 11">
    <name type="scientific">Spirodela intermedia</name>
    <name type="common">Intermediate duckweed</name>
    <dbReference type="NCBI Taxonomy" id="51605"/>
    <lineage>
        <taxon>Eukaryota</taxon>
        <taxon>Viridiplantae</taxon>
        <taxon>Streptophyta</taxon>
        <taxon>Embryophyta</taxon>
        <taxon>Tracheophyta</taxon>
        <taxon>Spermatophyta</taxon>
        <taxon>Magnoliopsida</taxon>
        <taxon>Liliopsida</taxon>
        <taxon>Araceae</taxon>
        <taxon>Lemnoideae</taxon>
        <taxon>Spirodela</taxon>
    </lineage>
</organism>
<dbReference type="EMBL" id="CACRZD030000130">
    <property type="protein sequence ID" value="CAA6674637.1"/>
    <property type="molecule type" value="Genomic_DNA"/>
</dbReference>
<proteinExistence type="inferred from homology"/>
<keyword evidence="3" id="KW-0677">Repeat</keyword>
<dbReference type="SUPFAM" id="SSF52540">
    <property type="entry name" value="P-loop containing nucleoside triphosphate hydrolases"/>
    <property type="match status" value="1"/>
</dbReference>
<dbReference type="PRINTS" id="PR00364">
    <property type="entry name" value="DISEASERSIST"/>
</dbReference>
<evidence type="ECO:0000259" key="9">
    <source>
        <dbReference type="Pfam" id="PF23598"/>
    </source>
</evidence>
<dbReference type="Gene3D" id="1.10.8.430">
    <property type="entry name" value="Helical domain of apoptotic protease-activating factors"/>
    <property type="match status" value="1"/>
</dbReference>
<feature type="domain" description="Disease resistance R13L4/SHOC-2-like LRR" evidence="9">
    <location>
        <begin position="560"/>
        <end position="840"/>
    </location>
</feature>
<dbReference type="InterPro" id="IPR032675">
    <property type="entry name" value="LRR_dom_sf"/>
</dbReference>
<dbReference type="Gene3D" id="3.40.50.300">
    <property type="entry name" value="P-loop containing nucleotide triphosphate hydrolases"/>
    <property type="match status" value="1"/>
</dbReference>
<reference evidence="11" key="1">
    <citation type="journal article" date="2020" name="Sci. Rep.">
        <title>Chromosome-scale genome assembly for the duckweed Spirodela intermedia, integrating cytogenetic maps, PacBio and Oxford Nanopore libraries.</title>
        <authorList>
            <person name="Hoang P.T.N."/>
            <person name="Fiebig A."/>
            <person name="Novak P."/>
            <person name="Macas J."/>
            <person name="Cao H.X."/>
            <person name="Stepanenko A."/>
            <person name="Chen G."/>
            <person name="Borisjuk N."/>
            <person name="Scholz U."/>
            <person name="Schubert I."/>
        </authorList>
    </citation>
    <scope>NUCLEOTIDE SEQUENCE [LARGE SCALE GENOMIC DNA]</scope>
</reference>
<evidence type="ECO:0000256" key="3">
    <source>
        <dbReference type="ARBA" id="ARBA00022737"/>
    </source>
</evidence>
<dbReference type="InterPro" id="IPR036388">
    <property type="entry name" value="WH-like_DNA-bd_sf"/>
</dbReference>
<dbReference type="InterPro" id="IPR002182">
    <property type="entry name" value="NB-ARC"/>
</dbReference>
<dbReference type="InterPro" id="IPR038005">
    <property type="entry name" value="RX-like_CC"/>
</dbReference>
<evidence type="ECO:0000259" key="6">
    <source>
        <dbReference type="Pfam" id="PF00931"/>
    </source>
</evidence>
<name>A0ABN7EBD8_SPIIN</name>
<evidence type="ECO:0000313" key="10">
    <source>
        <dbReference type="EMBL" id="CAA6674637.1"/>
    </source>
</evidence>
<dbReference type="PANTHER" id="PTHR23155">
    <property type="entry name" value="DISEASE RESISTANCE PROTEIN RP"/>
    <property type="match status" value="1"/>
</dbReference>
<evidence type="ECO:0000259" key="8">
    <source>
        <dbReference type="Pfam" id="PF23559"/>
    </source>
</evidence>
<feature type="domain" description="NB-ARC" evidence="6">
    <location>
        <begin position="172"/>
        <end position="339"/>
    </location>
</feature>
<dbReference type="InterPro" id="IPR058922">
    <property type="entry name" value="WHD_DRP"/>
</dbReference>
<dbReference type="Pfam" id="PF23598">
    <property type="entry name" value="LRR_14"/>
    <property type="match status" value="1"/>
</dbReference>
<dbReference type="InterPro" id="IPR027417">
    <property type="entry name" value="P-loop_NTPase"/>
</dbReference>
<evidence type="ECO:0000313" key="11">
    <source>
        <dbReference type="Proteomes" id="UP001189122"/>
    </source>
</evidence>
<keyword evidence="2" id="KW-0433">Leucine-rich repeat</keyword>
<dbReference type="SUPFAM" id="SSF52058">
    <property type="entry name" value="L domain-like"/>
    <property type="match status" value="1"/>
</dbReference>
<dbReference type="Gene3D" id="3.80.10.10">
    <property type="entry name" value="Ribonuclease Inhibitor"/>
    <property type="match status" value="1"/>
</dbReference>
<dbReference type="CDD" id="cd14798">
    <property type="entry name" value="RX-CC_like"/>
    <property type="match status" value="1"/>
</dbReference>
<keyword evidence="4" id="KW-0547">Nucleotide-binding</keyword>
<dbReference type="Pfam" id="PF23559">
    <property type="entry name" value="WHD_DRP"/>
    <property type="match status" value="1"/>
</dbReference>
<dbReference type="Pfam" id="PF18052">
    <property type="entry name" value="Rx_N"/>
    <property type="match status" value="1"/>
</dbReference>
<comment type="caution">
    <text evidence="10">The sequence shown here is derived from an EMBL/GenBank/DDBJ whole genome shotgun (WGS) entry which is preliminary data.</text>
</comment>
<dbReference type="Proteomes" id="UP001189122">
    <property type="component" value="Unassembled WGS sequence"/>
</dbReference>
<protein>
    <submittedName>
        <fullName evidence="10">Uncharacterized protein</fullName>
    </submittedName>
</protein>
<dbReference type="Gene3D" id="1.20.5.4130">
    <property type="match status" value="1"/>
</dbReference>
<feature type="domain" description="Disease resistance protein winged helix" evidence="8">
    <location>
        <begin position="429"/>
        <end position="492"/>
    </location>
</feature>
<evidence type="ECO:0000256" key="1">
    <source>
        <dbReference type="ARBA" id="ARBA00008894"/>
    </source>
</evidence>
<dbReference type="InterPro" id="IPR042197">
    <property type="entry name" value="Apaf_helical"/>
</dbReference>